<accession>A0A1H9AY17</accession>
<evidence type="ECO:0000313" key="1">
    <source>
        <dbReference type="EMBL" id="SEP81509.1"/>
    </source>
</evidence>
<organism evidence="1 2">
    <name type="scientific">Treponema bryantii</name>
    <dbReference type="NCBI Taxonomy" id="163"/>
    <lineage>
        <taxon>Bacteria</taxon>
        <taxon>Pseudomonadati</taxon>
        <taxon>Spirochaetota</taxon>
        <taxon>Spirochaetia</taxon>
        <taxon>Spirochaetales</taxon>
        <taxon>Treponemataceae</taxon>
        <taxon>Treponema</taxon>
    </lineage>
</organism>
<name>A0A1H9AY17_9SPIR</name>
<proteinExistence type="predicted"/>
<keyword evidence="2" id="KW-1185">Reference proteome</keyword>
<gene>
    <name evidence="1" type="ORF">SAMN04487977_101508</name>
</gene>
<dbReference type="EMBL" id="FOFU01000001">
    <property type="protein sequence ID" value="SEP81509.1"/>
    <property type="molecule type" value="Genomic_DNA"/>
</dbReference>
<protein>
    <submittedName>
        <fullName evidence="1">Uncharacterized protein</fullName>
    </submittedName>
</protein>
<reference evidence="1 2" key="1">
    <citation type="submission" date="2016-10" db="EMBL/GenBank/DDBJ databases">
        <authorList>
            <person name="de Groot N.N."/>
        </authorList>
    </citation>
    <scope>NUCLEOTIDE SEQUENCE [LARGE SCALE GENOMIC DNA]</scope>
    <source>
        <strain evidence="1 2">B25</strain>
    </source>
</reference>
<sequence>MAKTELKNQLESYEGYINDIPLVIDPCKMCKIYKAKGGYDTGHFDSDGQWDDSNSCKMCCWYYDSKFEVGD</sequence>
<dbReference type="Proteomes" id="UP000182360">
    <property type="component" value="Unassembled WGS sequence"/>
</dbReference>
<dbReference type="RefSeq" id="WP_074640597.1">
    <property type="nucleotide sequence ID" value="NZ_FOFU01000001.1"/>
</dbReference>
<dbReference type="AlphaFoldDB" id="A0A1H9AY17"/>
<evidence type="ECO:0000313" key="2">
    <source>
        <dbReference type="Proteomes" id="UP000182360"/>
    </source>
</evidence>